<dbReference type="InterPro" id="IPR010982">
    <property type="entry name" value="Lambda_DNA-bd_dom_sf"/>
</dbReference>
<evidence type="ECO:0000313" key="2">
    <source>
        <dbReference type="EMBL" id="NYI66109.1"/>
    </source>
</evidence>
<evidence type="ECO:0000313" key="3">
    <source>
        <dbReference type="Proteomes" id="UP000539111"/>
    </source>
</evidence>
<dbReference type="InterPro" id="IPR001387">
    <property type="entry name" value="Cro/C1-type_HTH"/>
</dbReference>
<dbReference type="SMART" id="SM00530">
    <property type="entry name" value="HTH_XRE"/>
    <property type="match status" value="1"/>
</dbReference>
<dbReference type="CDD" id="cd00093">
    <property type="entry name" value="HTH_XRE"/>
    <property type="match status" value="1"/>
</dbReference>
<reference evidence="2 3" key="1">
    <citation type="submission" date="2020-07" db="EMBL/GenBank/DDBJ databases">
        <title>Sequencing the genomes of 1000 actinobacteria strains.</title>
        <authorList>
            <person name="Klenk H.-P."/>
        </authorList>
    </citation>
    <scope>NUCLEOTIDE SEQUENCE [LARGE SCALE GENOMIC DNA]</scope>
    <source>
        <strain evidence="2 3">DSM 26341</strain>
    </source>
</reference>
<feature type="domain" description="HTH cro/C1-type" evidence="1">
    <location>
        <begin position="14"/>
        <end position="68"/>
    </location>
</feature>
<evidence type="ECO:0000259" key="1">
    <source>
        <dbReference type="PROSITE" id="PS50943"/>
    </source>
</evidence>
<proteinExistence type="predicted"/>
<protein>
    <submittedName>
        <fullName evidence="2">Transcriptional regulator with XRE-family HTH domain</fullName>
    </submittedName>
</protein>
<dbReference type="GO" id="GO:0003677">
    <property type="term" value="F:DNA binding"/>
    <property type="evidence" value="ECO:0007669"/>
    <property type="project" value="InterPro"/>
</dbReference>
<organism evidence="2 3">
    <name type="scientific">Spelaeicoccus albus</name>
    <dbReference type="NCBI Taxonomy" id="1280376"/>
    <lineage>
        <taxon>Bacteria</taxon>
        <taxon>Bacillati</taxon>
        <taxon>Actinomycetota</taxon>
        <taxon>Actinomycetes</taxon>
        <taxon>Micrococcales</taxon>
        <taxon>Brevibacteriaceae</taxon>
        <taxon>Spelaeicoccus</taxon>
    </lineage>
</organism>
<dbReference type="Pfam" id="PF13560">
    <property type="entry name" value="HTH_31"/>
    <property type="match status" value="1"/>
</dbReference>
<keyword evidence="3" id="KW-1185">Reference proteome</keyword>
<dbReference type="EMBL" id="JACBZP010000001">
    <property type="protein sequence ID" value="NYI66109.1"/>
    <property type="molecule type" value="Genomic_DNA"/>
</dbReference>
<comment type="caution">
    <text evidence="2">The sequence shown here is derived from an EMBL/GenBank/DDBJ whole genome shotgun (WGS) entry which is preliminary data.</text>
</comment>
<dbReference type="RefSeq" id="WP_179425239.1">
    <property type="nucleotide sequence ID" value="NZ_JACBZP010000001.1"/>
</dbReference>
<dbReference type="AlphaFoldDB" id="A0A7Z0A7Z6"/>
<name>A0A7Z0A7Z6_9MICO</name>
<sequence>MATNPLRDIFAERLRSTRRAAGLSQLALASAAGMDRKTVNRMEQATVPVTLDQLDALASALNVAPAGMLLPNTSPKE</sequence>
<dbReference type="PROSITE" id="PS50943">
    <property type="entry name" value="HTH_CROC1"/>
    <property type="match status" value="1"/>
</dbReference>
<accession>A0A7Z0A7Z6</accession>
<dbReference type="Proteomes" id="UP000539111">
    <property type="component" value="Unassembled WGS sequence"/>
</dbReference>
<dbReference type="Gene3D" id="1.10.260.40">
    <property type="entry name" value="lambda repressor-like DNA-binding domains"/>
    <property type="match status" value="1"/>
</dbReference>
<gene>
    <name evidence="2" type="ORF">BJY26_000415</name>
</gene>
<dbReference type="SUPFAM" id="SSF47413">
    <property type="entry name" value="lambda repressor-like DNA-binding domains"/>
    <property type="match status" value="1"/>
</dbReference>